<dbReference type="AlphaFoldDB" id="A0AAN6JGX8"/>
<feature type="non-terminal residue" evidence="1">
    <location>
        <position position="1"/>
    </location>
</feature>
<reference evidence="1" key="1">
    <citation type="journal article" date="2023" name="PhytoFront">
        <title>Draft Genome Resources of Seven Strains of Tilletia horrida, Causal Agent of Kernel Smut of Rice.</title>
        <authorList>
            <person name="Khanal S."/>
            <person name="Antony Babu S."/>
            <person name="Zhou X.G."/>
        </authorList>
    </citation>
    <scope>NUCLEOTIDE SEQUENCE</scope>
    <source>
        <strain evidence="1">TX3</strain>
    </source>
</reference>
<evidence type="ECO:0000313" key="1">
    <source>
        <dbReference type="EMBL" id="KAK0518870.1"/>
    </source>
</evidence>
<protein>
    <submittedName>
        <fullName evidence="1">Uncharacterized protein</fullName>
    </submittedName>
</protein>
<keyword evidence="2" id="KW-1185">Reference proteome</keyword>
<comment type="caution">
    <text evidence="1">The sequence shown here is derived from an EMBL/GenBank/DDBJ whole genome shotgun (WGS) entry which is preliminary data.</text>
</comment>
<evidence type="ECO:0000313" key="2">
    <source>
        <dbReference type="Proteomes" id="UP001176521"/>
    </source>
</evidence>
<dbReference type="EMBL" id="JAPDMQ010001144">
    <property type="protein sequence ID" value="KAK0518870.1"/>
    <property type="molecule type" value="Genomic_DNA"/>
</dbReference>
<dbReference type="Proteomes" id="UP001176521">
    <property type="component" value="Unassembled WGS sequence"/>
</dbReference>
<proteinExistence type="predicted"/>
<sequence length="79" mass="8688">CPLNSPRTTTRAWQTKYYECMAGWWSTSVEGADCYDTPFAGTALYQLCNCYAGCMQDLKIANICKDACGVAFNGPHLSC</sequence>
<organism evidence="1 2">
    <name type="scientific">Tilletia horrida</name>
    <dbReference type="NCBI Taxonomy" id="155126"/>
    <lineage>
        <taxon>Eukaryota</taxon>
        <taxon>Fungi</taxon>
        <taxon>Dikarya</taxon>
        <taxon>Basidiomycota</taxon>
        <taxon>Ustilaginomycotina</taxon>
        <taxon>Exobasidiomycetes</taxon>
        <taxon>Tilletiales</taxon>
        <taxon>Tilletiaceae</taxon>
        <taxon>Tilletia</taxon>
    </lineage>
</organism>
<gene>
    <name evidence="1" type="ORF">OC842_007647</name>
</gene>
<name>A0AAN6JGX8_9BASI</name>
<accession>A0AAN6JGX8</accession>